<dbReference type="RefSeq" id="WP_015926398.1">
    <property type="nucleotide sequence ID" value="NC_011898.1"/>
</dbReference>
<dbReference type="KEGG" id="cce:Ccel_3294"/>
<reference evidence="2 3" key="1">
    <citation type="submission" date="2009-01" db="EMBL/GenBank/DDBJ databases">
        <title>Complete sequence of Clostridium cellulolyticum H10.</title>
        <authorList>
            <consortium name="US DOE Joint Genome Institute"/>
            <person name="Lucas S."/>
            <person name="Copeland A."/>
            <person name="Lapidus A."/>
            <person name="Glavina del Rio T."/>
            <person name="Dalin E."/>
            <person name="Tice H."/>
            <person name="Bruce D."/>
            <person name="Goodwin L."/>
            <person name="Pitluck S."/>
            <person name="Chertkov O."/>
            <person name="Saunders E."/>
            <person name="Brettin T."/>
            <person name="Detter J.C."/>
            <person name="Han C."/>
            <person name="Larimer F."/>
            <person name="Land M."/>
            <person name="Hauser L."/>
            <person name="Kyrpides N."/>
            <person name="Ivanova N."/>
            <person name="Zhou J."/>
            <person name="Richardson P."/>
        </authorList>
    </citation>
    <scope>NUCLEOTIDE SEQUENCE [LARGE SCALE GENOMIC DNA]</scope>
    <source>
        <strain evidence="3">ATCC 35319 / DSM 5812 / JCM 6584 / H10</strain>
        <strain evidence="2">H10</strain>
    </source>
</reference>
<protein>
    <submittedName>
        <fullName evidence="2">Uncharacterized protein</fullName>
    </submittedName>
</protein>
<evidence type="ECO:0000313" key="1">
    <source>
        <dbReference type="EMBL" id="ACL77339.1"/>
    </source>
</evidence>
<dbReference type="eggNOG" id="ENOG502ZQTC">
    <property type="taxonomic scope" value="Bacteria"/>
</dbReference>
<keyword evidence="3" id="KW-1185">Reference proteome</keyword>
<dbReference type="OrthoDB" id="2628572at2"/>
<accession>B8I127</accession>
<name>B8I127_RUMCH</name>
<organism evidence="2 3">
    <name type="scientific">Ruminiclostridium cellulolyticum (strain ATCC 35319 / DSM 5812 / JCM 6584 / H10)</name>
    <name type="common">Clostridium cellulolyticum</name>
    <dbReference type="NCBI Taxonomy" id="394503"/>
    <lineage>
        <taxon>Bacteria</taxon>
        <taxon>Bacillati</taxon>
        <taxon>Bacillota</taxon>
        <taxon>Clostridia</taxon>
        <taxon>Eubacteriales</taxon>
        <taxon>Oscillospiraceae</taxon>
        <taxon>Ruminiclostridium</taxon>
    </lineage>
</organism>
<dbReference type="EMBL" id="CP001348">
    <property type="protein sequence ID" value="ACL77583.1"/>
    <property type="molecule type" value="Genomic_DNA"/>
</dbReference>
<gene>
    <name evidence="1" type="ordered locus">Ccel_3047</name>
    <name evidence="2" type="ordered locus">Ccel_3294</name>
</gene>
<proteinExistence type="predicted"/>
<dbReference type="STRING" id="394503.Ccel_3047"/>
<dbReference type="Proteomes" id="UP000001349">
    <property type="component" value="Chromosome"/>
</dbReference>
<dbReference type="HOGENOM" id="CLU_2715235_0_0_9"/>
<dbReference type="EMBL" id="CP001348">
    <property type="protein sequence ID" value="ACL77339.1"/>
    <property type="molecule type" value="Genomic_DNA"/>
</dbReference>
<evidence type="ECO:0000313" key="2">
    <source>
        <dbReference type="EMBL" id="ACL77583.1"/>
    </source>
</evidence>
<dbReference type="AlphaFoldDB" id="B8I127"/>
<dbReference type="KEGG" id="cce:Ccel_3047"/>
<sequence length="72" mass="8735">MGEDFYFAYDYDGTKGTASRLYRRIDDQFQRFIPQKRLWESAPEQCCIYIGEDTFYDEITEEQAKEIIKTWN</sequence>
<evidence type="ECO:0000313" key="3">
    <source>
        <dbReference type="Proteomes" id="UP000001349"/>
    </source>
</evidence>